<dbReference type="PANTHER" id="PTHR28004">
    <property type="entry name" value="ZGC:162816-RELATED"/>
    <property type="match status" value="1"/>
</dbReference>
<proteinExistence type="predicted"/>
<dbReference type="InterPro" id="IPR029066">
    <property type="entry name" value="PLP-binding_barrel"/>
</dbReference>
<dbReference type="GO" id="GO:0008721">
    <property type="term" value="F:D-serine ammonia-lyase activity"/>
    <property type="evidence" value="ECO:0007669"/>
    <property type="project" value="TreeGrafter"/>
</dbReference>
<dbReference type="PANTHER" id="PTHR28004:SF2">
    <property type="entry name" value="D-SERINE DEHYDRATASE"/>
    <property type="match status" value="1"/>
</dbReference>
<accession>A0A095SLH2</accession>
<dbReference type="PATRIC" id="fig|1177154.3.peg.1632"/>
<evidence type="ECO:0000313" key="3">
    <source>
        <dbReference type="Proteomes" id="UP000029444"/>
    </source>
</evidence>
<keyword evidence="3" id="KW-1185">Reference proteome</keyword>
<gene>
    <name evidence="2" type="ORF">Y5S_01603</name>
</gene>
<feature type="domain" description="Alanine racemase N-terminal" evidence="1">
    <location>
        <begin position="52"/>
        <end position="291"/>
    </location>
</feature>
<dbReference type="GO" id="GO:0036088">
    <property type="term" value="P:D-serine catabolic process"/>
    <property type="evidence" value="ECO:0007669"/>
    <property type="project" value="TreeGrafter"/>
</dbReference>
<dbReference type="SUPFAM" id="SSF51419">
    <property type="entry name" value="PLP-binding barrel"/>
    <property type="match status" value="1"/>
</dbReference>
<dbReference type="Pfam" id="PF01168">
    <property type="entry name" value="Ala_racemase_N"/>
    <property type="match status" value="1"/>
</dbReference>
<dbReference type="Gene3D" id="3.20.20.10">
    <property type="entry name" value="Alanine racemase"/>
    <property type="match status" value="1"/>
</dbReference>
<dbReference type="EMBL" id="ARXV01000005">
    <property type="protein sequence ID" value="KGD65169.1"/>
    <property type="molecule type" value="Genomic_DNA"/>
</dbReference>
<evidence type="ECO:0000259" key="1">
    <source>
        <dbReference type="Pfam" id="PF01168"/>
    </source>
</evidence>
<sequence length="426" mass="47429">MNRRGFLIGLGAIAAGGWLLRPDNQGAPHAAYFQTINDNLKKEGPGRPLMLVDRQRLKANCQTLMGMIPEHCDFRIVAKSLPSIPLIQDVMAHTDSQRVMVFHQPFMTALADAEPGCDMLLGKPMPIQAARQFYRELDSDNAFDPDQQLQWLIDSLPRLRQYLALARELNRPMRINVEIDVGLHRGGLTSPTQLDAMLELIHANPNHLSFSGFMGYDAHVGKLPGFIQSADAGHRETEAVYQSFIDHLYQQAPRYRKQPLCFNGAGSPTIALYDDTSVVNELSAGSCLVKATDFDLPLLADFQPAVFIAAPVIKTMDGLNLPGPIPLGDAWQRWDPNRQRTYFIYGGYWKADPVSPAGIRANSVYGASSNQMMFNGSPDTALTPDDQLFFRPTQSEFVMLQLGDIAVWEHQTISQWWPPLPQGRGA</sequence>
<comment type="caution">
    <text evidence="2">The sequence shown here is derived from an EMBL/GenBank/DDBJ whole genome shotgun (WGS) entry which is preliminary data.</text>
</comment>
<organism evidence="2 3">
    <name type="scientific">Alcanivorax nanhaiticus</name>
    <dbReference type="NCBI Taxonomy" id="1177154"/>
    <lineage>
        <taxon>Bacteria</taxon>
        <taxon>Pseudomonadati</taxon>
        <taxon>Pseudomonadota</taxon>
        <taxon>Gammaproteobacteria</taxon>
        <taxon>Oceanospirillales</taxon>
        <taxon>Alcanivoracaceae</taxon>
        <taxon>Alcanivorax</taxon>
    </lineage>
</organism>
<dbReference type="eggNOG" id="COG3616">
    <property type="taxonomic scope" value="Bacteria"/>
</dbReference>
<dbReference type="STRING" id="1177154.Y5S_01603"/>
<dbReference type="OrthoDB" id="339576at2"/>
<dbReference type="Proteomes" id="UP000029444">
    <property type="component" value="Unassembled WGS sequence"/>
</dbReference>
<protein>
    <recommendedName>
        <fullName evidence="1">Alanine racemase N-terminal domain-containing protein</fullName>
    </recommendedName>
</protein>
<name>A0A095SLH2_9GAMM</name>
<dbReference type="RefSeq" id="WP_035232084.1">
    <property type="nucleotide sequence ID" value="NZ_ARXV01000005.1"/>
</dbReference>
<dbReference type="AlphaFoldDB" id="A0A095SLH2"/>
<evidence type="ECO:0000313" key="2">
    <source>
        <dbReference type="EMBL" id="KGD65169.1"/>
    </source>
</evidence>
<dbReference type="InterPro" id="IPR051466">
    <property type="entry name" value="D-amino_acid_metab_enzyme"/>
</dbReference>
<reference evidence="2 3" key="1">
    <citation type="submission" date="2012-09" db="EMBL/GenBank/DDBJ databases">
        <title>Genome Sequence of alkane-degrading Bacterium Alcanivorax sp. 19-m-6.</title>
        <authorList>
            <person name="Lai Q."/>
            <person name="Shao Z."/>
        </authorList>
    </citation>
    <scope>NUCLEOTIDE SEQUENCE [LARGE SCALE GENOMIC DNA]</scope>
    <source>
        <strain evidence="2 3">19-m-6</strain>
    </source>
</reference>
<dbReference type="InterPro" id="IPR001608">
    <property type="entry name" value="Ala_racemase_N"/>
</dbReference>